<proteinExistence type="predicted"/>
<gene>
    <name evidence="1" type="ORF">OCBIM_22033584mg</name>
    <name evidence="2" type="ORF">OCBIM_22033585mg</name>
</gene>
<accession>A0A0L8GI77</accession>
<evidence type="ECO:0000313" key="1">
    <source>
        <dbReference type="EMBL" id="KOF76239.1"/>
    </source>
</evidence>
<protein>
    <submittedName>
        <fullName evidence="2">Uncharacterized protein</fullName>
    </submittedName>
</protein>
<dbReference type="EMBL" id="KQ421838">
    <property type="protein sequence ID" value="KOF76239.1"/>
    <property type="molecule type" value="Genomic_DNA"/>
</dbReference>
<sequence length="81" mass="9698">MHPHLCLDRIMFFLMIRVCGDNRFHQTCLAQICSLFYMTVIPYYDKLTDMERICLIKSCHAYLLELSNICDKFLEKRSTEL</sequence>
<dbReference type="EMBL" id="KQ421838">
    <property type="protein sequence ID" value="KOF76240.1"/>
    <property type="molecule type" value="Genomic_DNA"/>
</dbReference>
<dbReference type="AlphaFoldDB" id="A0A0L8GI77"/>
<reference evidence="2" key="1">
    <citation type="submission" date="2015-07" db="EMBL/GenBank/DDBJ databases">
        <title>MeaNS - Measles Nucleotide Surveillance Program.</title>
        <authorList>
            <person name="Tran T."/>
            <person name="Druce J."/>
        </authorList>
    </citation>
    <scope>NUCLEOTIDE SEQUENCE</scope>
    <source>
        <strain evidence="2">UCB-OBI-ISO-001</strain>
        <tissue evidence="2">Gonad</tissue>
    </source>
</reference>
<name>A0A0L8GI77_OCTBM</name>
<organism evidence="2">
    <name type="scientific">Octopus bimaculoides</name>
    <name type="common">California two-spotted octopus</name>
    <dbReference type="NCBI Taxonomy" id="37653"/>
    <lineage>
        <taxon>Eukaryota</taxon>
        <taxon>Metazoa</taxon>
        <taxon>Spiralia</taxon>
        <taxon>Lophotrochozoa</taxon>
        <taxon>Mollusca</taxon>
        <taxon>Cephalopoda</taxon>
        <taxon>Coleoidea</taxon>
        <taxon>Octopodiformes</taxon>
        <taxon>Octopoda</taxon>
        <taxon>Incirrata</taxon>
        <taxon>Octopodidae</taxon>
        <taxon>Octopus</taxon>
    </lineage>
</organism>
<evidence type="ECO:0000313" key="2">
    <source>
        <dbReference type="EMBL" id="KOF76240.1"/>
    </source>
</evidence>